<dbReference type="EnsemblMetazoa" id="ASTEI07556-RA">
    <property type="protein sequence ID" value="ASTEI07556-PA"/>
    <property type="gene ID" value="ASTEI07556"/>
</dbReference>
<keyword evidence="3" id="KW-1185">Reference proteome</keyword>
<reference evidence="3" key="1">
    <citation type="journal article" date="2014" name="Genome Biol.">
        <title>Genome analysis of a major urban malaria vector mosquito, Anopheles stephensi.</title>
        <authorList>
            <person name="Jiang X."/>
            <person name="Peery A."/>
            <person name="Hall A.B."/>
            <person name="Sharma A."/>
            <person name="Chen X.G."/>
            <person name="Waterhouse R.M."/>
            <person name="Komissarov A."/>
            <person name="Riehle M.M."/>
            <person name="Shouche Y."/>
            <person name="Sharakhova M.V."/>
            <person name="Lawson D."/>
            <person name="Pakpour N."/>
            <person name="Arensburger P."/>
            <person name="Davidson V.L."/>
            <person name="Eiglmeier K."/>
            <person name="Emrich S."/>
            <person name="George P."/>
            <person name="Kennedy R.C."/>
            <person name="Mane S.P."/>
            <person name="Maslen G."/>
            <person name="Oringanje C."/>
            <person name="Qi Y."/>
            <person name="Settlage R."/>
            <person name="Tojo M."/>
            <person name="Tubio J.M."/>
            <person name="Unger M.F."/>
            <person name="Wang B."/>
            <person name="Vernick K.D."/>
            <person name="Ribeiro J.M."/>
            <person name="James A.A."/>
            <person name="Michel K."/>
            <person name="Riehle M.A."/>
            <person name="Luckhart S."/>
            <person name="Sharakhov I.V."/>
            <person name="Tu Z."/>
        </authorList>
    </citation>
    <scope>NUCLEOTIDE SEQUENCE [LARGE SCALE GENOMIC DNA]</scope>
    <source>
        <strain evidence="3">Indian</strain>
    </source>
</reference>
<feature type="compositionally biased region" description="Acidic residues" evidence="1">
    <location>
        <begin position="284"/>
        <end position="296"/>
    </location>
</feature>
<feature type="region of interest" description="Disordered" evidence="1">
    <location>
        <begin position="121"/>
        <end position="361"/>
    </location>
</feature>
<dbReference type="VEuPathDB" id="VectorBase:ASTEI20_034833"/>
<name>A0A182YGH0_ANOST</name>
<feature type="region of interest" description="Disordered" evidence="1">
    <location>
        <begin position="375"/>
        <end position="464"/>
    </location>
</feature>
<dbReference type="STRING" id="30069.A0A182YGH0"/>
<sequence>MSPPCRKRAASPSLSIFATPSTVERDAVGHEVNPTSTTSTEHGSKPVVPAAASTAASYSTVGGSSFVAYHRNTALCLWNSGVTAKESSTSSLIASAHQHPHPHHQQRLFLGGAARRTQLQQLPAQHAVVEKSAPEAARVEEEVEKEQAESSNDETVKDVAATQRPVPLVSRKPAAQQQEPPSPAASPVAPSSPPTPPTPPPPTPPQGSGAAEQKEPPSVPISKYDKRRPTIVSSCLRVTEGASPYIGPRGHVLTNAERKVYPPTPPPLPPTVPTDQPVTSHESTEEDEDDDDDDRDDNNHPARSKDTRKESAVVVATSGGSGKLIVREEPPVPGSESYQRRLRLPSPTPPPPKDRVPSPAVPFGAVVRCSVIQRTPAVRKTAQPADELPPPAPPAPQHSTTQPKHLDDSPRAVDLKVRPMVVLTVEPEQDQPIDYHIPKRPAASSNGEPAGDSKDESEERQLGRRERQAAILHNHLPPYHHRGGSSAARAAAAAAAVITGIMQGAAGHGRSSNSGGGGGGQSGSGGGSNGGSAGSGNGGGGGINFSAGGGGGGGGGGALGAGGAGGGMGGRDGRSNYGPNSPPTGSLPPFYESLKGGGASGGLNGYNANGGFLTNSAASYQQLLSSLECDAQDLGGAGGGAAGLGSGVILGLGTGFTYGSATDGSGGGGAGGNGQQGTNGTSAAAAAAAAAAVMGKHCSLMLHNHFGLALKDEVDLGYDTKVDPTLHGLYASATGDSVGGNGAGGAGGGGSGGGYDVADSMMDMGDSMQLTATLTTYPSSAGGSPNGLLDGCLSDAEFSLYSRGMHDEQSSNCNDLELTSTPSLTPDSVSASLHQIDTVHDPLADAYPSSGTGADQQQGPG</sequence>
<reference evidence="2" key="2">
    <citation type="submission" date="2020-05" db="UniProtKB">
        <authorList>
            <consortium name="EnsemblMetazoa"/>
        </authorList>
    </citation>
    <scope>IDENTIFICATION</scope>
    <source>
        <strain evidence="2">Indian</strain>
    </source>
</reference>
<feature type="region of interest" description="Disordered" evidence="1">
    <location>
        <begin position="818"/>
        <end position="861"/>
    </location>
</feature>
<feature type="compositionally biased region" description="Polar residues" evidence="1">
    <location>
        <begin position="818"/>
        <end position="835"/>
    </location>
</feature>
<feature type="compositionally biased region" description="Pro residues" evidence="1">
    <location>
        <begin position="180"/>
        <end position="205"/>
    </location>
</feature>
<dbReference type="VEuPathDB" id="VectorBase:ASTE004318"/>
<feature type="compositionally biased region" description="Gly residues" evidence="1">
    <location>
        <begin position="514"/>
        <end position="534"/>
    </location>
</feature>
<feature type="compositionally biased region" description="Polar residues" evidence="1">
    <location>
        <begin position="12"/>
        <end position="22"/>
    </location>
</feature>
<evidence type="ECO:0000313" key="2">
    <source>
        <dbReference type="EnsemblMetazoa" id="ASTEI07556-PA"/>
    </source>
</evidence>
<dbReference type="PANTHER" id="PTHR40903">
    <property type="entry name" value="GLYCINE-RICH CELL WALL STRUCTURAL PROTEIN 1-LIKE"/>
    <property type="match status" value="1"/>
</dbReference>
<proteinExistence type="predicted"/>
<feature type="compositionally biased region" description="Pro residues" evidence="1">
    <location>
        <begin position="387"/>
        <end position="396"/>
    </location>
</feature>
<feature type="compositionally biased region" description="Basic and acidic residues" evidence="1">
    <location>
        <begin position="404"/>
        <end position="417"/>
    </location>
</feature>
<feature type="compositionally biased region" description="Basic and acidic residues" evidence="1">
    <location>
        <begin position="297"/>
        <end position="311"/>
    </location>
</feature>
<organism evidence="2 3">
    <name type="scientific">Anopheles stephensi</name>
    <name type="common">Indo-Pakistan malaria mosquito</name>
    <dbReference type="NCBI Taxonomy" id="30069"/>
    <lineage>
        <taxon>Eukaryota</taxon>
        <taxon>Metazoa</taxon>
        <taxon>Ecdysozoa</taxon>
        <taxon>Arthropoda</taxon>
        <taxon>Hexapoda</taxon>
        <taxon>Insecta</taxon>
        <taxon>Pterygota</taxon>
        <taxon>Neoptera</taxon>
        <taxon>Endopterygota</taxon>
        <taxon>Diptera</taxon>
        <taxon>Nematocera</taxon>
        <taxon>Culicoidea</taxon>
        <taxon>Culicidae</taxon>
        <taxon>Anophelinae</taxon>
        <taxon>Anopheles</taxon>
    </lineage>
</organism>
<feature type="compositionally biased region" description="Polar residues" evidence="1">
    <location>
        <begin position="849"/>
        <end position="861"/>
    </location>
</feature>
<evidence type="ECO:0000313" key="3">
    <source>
        <dbReference type="Proteomes" id="UP000076408"/>
    </source>
</evidence>
<dbReference type="AlphaFoldDB" id="A0A182YGH0"/>
<feature type="compositionally biased region" description="Basic and acidic residues" evidence="1">
    <location>
        <begin position="128"/>
        <end position="148"/>
    </location>
</feature>
<dbReference type="OMA" id="DENNMAG"/>
<dbReference type="Proteomes" id="UP000076408">
    <property type="component" value="Unassembled WGS sequence"/>
</dbReference>
<feature type="region of interest" description="Disordered" evidence="1">
    <location>
        <begin position="506"/>
        <end position="534"/>
    </location>
</feature>
<evidence type="ECO:0000256" key="1">
    <source>
        <dbReference type="SAM" id="MobiDB-lite"/>
    </source>
</evidence>
<feature type="region of interest" description="Disordered" evidence="1">
    <location>
        <begin position="563"/>
        <end position="593"/>
    </location>
</feature>
<feature type="compositionally biased region" description="Pro residues" evidence="1">
    <location>
        <begin position="262"/>
        <end position="272"/>
    </location>
</feature>
<dbReference type="PANTHER" id="PTHR40903:SF1">
    <property type="entry name" value="HYPHALLY REGULATED CELL WALL PROTEIN 3"/>
    <property type="match status" value="1"/>
</dbReference>
<protein>
    <submittedName>
        <fullName evidence="2">Uncharacterized protein</fullName>
    </submittedName>
</protein>
<dbReference type="VEuPathDB" id="VectorBase:ASTEI07556"/>
<feature type="region of interest" description="Disordered" evidence="1">
    <location>
        <begin position="1"/>
        <end position="46"/>
    </location>
</feature>
<accession>A0A182YGH0</accession>
<feature type="compositionally biased region" description="Basic and acidic residues" evidence="1">
    <location>
        <begin position="451"/>
        <end position="464"/>
    </location>
</feature>